<organism evidence="1 2">
    <name type="scientific">Propioniciclava sinopodophylli</name>
    <dbReference type="NCBI Taxonomy" id="1837344"/>
    <lineage>
        <taxon>Bacteria</taxon>
        <taxon>Bacillati</taxon>
        <taxon>Actinomycetota</taxon>
        <taxon>Actinomycetes</taxon>
        <taxon>Propionibacteriales</taxon>
        <taxon>Propionibacteriaceae</taxon>
        <taxon>Propioniciclava</taxon>
    </lineage>
</organism>
<evidence type="ECO:0000313" key="1">
    <source>
        <dbReference type="EMBL" id="TBT88670.1"/>
    </source>
</evidence>
<dbReference type="AlphaFoldDB" id="A0A4Q9KH45"/>
<sequence>MFALTIDQRGSRRGEDLVPRLLAALADVPAVLPFERTVGDEVQGLLDDADAVLAALLVVLRDGRWSVGLGIGSVEHPLPASARAARGQALLDARAAVERAKDAGEVRLAVASASDPVAARDVEALARLIGTLVHRRTERQWAVVDAVDAAPTQRAAAEALGVTPQNVSQALAASAIAVERAGYPVLVRLLEEAT</sequence>
<name>A0A4Q9KH45_9ACTN</name>
<proteinExistence type="predicted"/>
<evidence type="ECO:0008006" key="3">
    <source>
        <dbReference type="Google" id="ProtNLM"/>
    </source>
</evidence>
<dbReference type="EMBL" id="SDMQ01000001">
    <property type="protein sequence ID" value="TBT88670.1"/>
    <property type="molecule type" value="Genomic_DNA"/>
</dbReference>
<keyword evidence="2" id="KW-1185">Reference proteome</keyword>
<protein>
    <recommendedName>
        <fullName evidence="3">MarR family transcriptional regulator</fullName>
    </recommendedName>
</protein>
<evidence type="ECO:0000313" key="2">
    <source>
        <dbReference type="Proteomes" id="UP000292373"/>
    </source>
</evidence>
<dbReference type="RefSeq" id="WP_131166798.1">
    <property type="nucleotide sequence ID" value="NZ_SDMQ01000001.1"/>
</dbReference>
<comment type="caution">
    <text evidence="1">The sequence shown here is derived from an EMBL/GenBank/DDBJ whole genome shotgun (WGS) entry which is preliminary data.</text>
</comment>
<accession>A0A4Q9KH45</accession>
<dbReference type="Proteomes" id="UP000292373">
    <property type="component" value="Unassembled WGS sequence"/>
</dbReference>
<gene>
    <name evidence="1" type="ORF">ET989_01635</name>
</gene>
<dbReference type="OrthoDB" id="5184241at2"/>
<reference evidence="1 2" key="1">
    <citation type="submission" date="2019-01" db="EMBL/GenBank/DDBJ databases">
        <title>Lactibacter flavus gen. nov., sp. nov., a novel bacterium of the family Propionibacteriaceae isolated from raw milk and dairy products.</title>
        <authorList>
            <person name="Huptas C."/>
            <person name="Wenning M."/>
            <person name="Breitenwieser F."/>
            <person name="Doll E."/>
            <person name="Von Neubeck M."/>
            <person name="Busse H.-J."/>
            <person name="Scherer S."/>
        </authorList>
    </citation>
    <scope>NUCLEOTIDE SEQUENCE [LARGE SCALE GENOMIC DNA]</scope>
    <source>
        <strain evidence="1 2">KCTC 33808</strain>
    </source>
</reference>